<comment type="caution">
    <text evidence="1">The sequence shown here is derived from an EMBL/GenBank/DDBJ whole genome shotgun (WGS) entry which is preliminary data.</text>
</comment>
<sequence length="152" mass="17725">MLNDYHCRRQLSLRHKLKSSFCCFSGTIHAHHESLENGEYSYDKLQSPKTPRTPRTRLIWHKKSGQEFPDSSRVRSRGLRSRIGHKHRQSHSGDFSYDPSSYALNFEDDTRTDDEEFPFRHFASRLPASPSPPSSANYKEDPPVRIPIVFYS</sequence>
<name>A0ACB9LXK4_BAUVA</name>
<reference evidence="1 2" key="1">
    <citation type="journal article" date="2022" name="DNA Res.">
        <title>Chromosomal-level genome assembly of the orchid tree Bauhinia variegata (Leguminosae; Cercidoideae) supports the allotetraploid origin hypothesis of Bauhinia.</title>
        <authorList>
            <person name="Zhong Y."/>
            <person name="Chen Y."/>
            <person name="Zheng D."/>
            <person name="Pang J."/>
            <person name="Liu Y."/>
            <person name="Luo S."/>
            <person name="Meng S."/>
            <person name="Qian L."/>
            <person name="Wei D."/>
            <person name="Dai S."/>
            <person name="Zhou R."/>
        </authorList>
    </citation>
    <scope>NUCLEOTIDE SEQUENCE [LARGE SCALE GENOMIC DNA]</scope>
    <source>
        <strain evidence="1">BV-YZ2020</strain>
    </source>
</reference>
<gene>
    <name evidence="1" type="ORF">L6164_024354</name>
</gene>
<accession>A0ACB9LXK4</accession>
<keyword evidence="2" id="KW-1185">Reference proteome</keyword>
<organism evidence="1 2">
    <name type="scientific">Bauhinia variegata</name>
    <name type="common">Purple orchid tree</name>
    <name type="synonym">Phanera variegata</name>
    <dbReference type="NCBI Taxonomy" id="167791"/>
    <lineage>
        <taxon>Eukaryota</taxon>
        <taxon>Viridiplantae</taxon>
        <taxon>Streptophyta</taxon>
        <taxon>Embryophyta</taxon>
        <taxon>Tracheophyta</taxon>
        <taxon>Spermatophyta</taxon>
        <taxon>Magnoliopsida</taxon>
        <taxon>eudicotyledons</taxon>
        <taxon>Gunneridae</taxon>
        <taxon>Pentapetalae</taxon>
        <taxon>rosids</taxon>
        <taxon>fabids</taxon>
        <taxon>Fabales</taxon>
        <taxon>Fabaceae</taxon>
        <taxon>Cercidoideae</taxon>
        <taxon>Cercideae</taxon>
        <taxon>Bauhiniinae</taxon>
        <taxon>Bauhinia</taxon>
    </lineage>
</organism>
<protein>
    <submittedName>
        <fullName evidence="1">Uncharacterized protein</fullName>
    </submittedName>
</protein>
<evidence type="ECO:0000313" key="1">
    <source>
        <dbReference type="EMBL" id="KAI4316368.1"/>
    </source>
</evidence>
<proteinExistence type="predicted"/>
<evidence type="ECO:0000313" key="2">
    <source>
        <dbReference type="Proteomes" id="UP000828941"/>
    </source>
</evidence>
<dbReference type="EMBL" id="CM039435">
    <property type="protein sequence ID" value="KAI4316368.1"/>
    <property type="molecule type" value="Genomic_DNA"/>
</dbReference>
<dbReference type="Proteomes" id="UP000828941">
    <property type="component" value="Chromosome 10"/>
</dbReference>